<name>A0A1F4U1L3_UNCKA</name>
<comment type="caution">
    <text evidence="3">The sequence shown here is derived from an EMBL/GenBank/DDBJ whole genome shotgun (WGS) entry which is preliminary data.</text>
</comment>
<dbReference type="PANTHER" id="PTHR43179:SF7">
    <property type="entry name" value="RHAMNOSYLTRANSFERASE WBBL"/>
    <property type="match status" value="1"/>
</dbReference>
<dbReference type="AlphaFoldDB" id="A0A1F4U1L3"/>
<keyword evidence="1" id="KW-0812">Transmembrane</keyword>
<dbReference type="InterPro" id="IPR001173">
    <property type="entry name" value="Glyco_trans_2-like"/>
</dbReference>
<feature type="domain" description="Glycosyltransferase 2-like" evidence="2">
    <location>
        <begin position="5"/>
        <end position="193"/>
    </location>
</feature>
<dbReference type="Proteomes" id="UP000178270">
    <property type="component" value="Unassembled WGS sequence"/>
</dbReference>
<keyword evidence="1" id="KW-1133">Transmembrane helix</keyword>
<accession>A0A1F4U1L3</accession>
<reference evidence="3 4" key="1">
    <citation type="journal article" date="2016" name="Nat. Commun.">
        <title>Thousands of microbial genomes shed light on interconnected biogeochemical processes in an aquifer system.</title>
        <authorList>
            <person name="Anantharaman K."/>
            <person name="Brown C.T."/>
            <person name="Hug L.A."/>
            <person name="Sharon I."/>
            <person name="Castelle C.J."/>
            <person name="Probst A.J."/>
            <person name="Thomas B.C."/>
            <person name="Singh A."/>
            <person name="Wilkins M.J."/>
            <person name="Karaoz U."/>
            <person name="Brodie E.L."/>
            <person name="Williams K.H."/>
            <person name="Hubbard S.S."/>
            <person name="Banfield J.F."/>
        </authorList>
    </citation>
    <scope>NUCLEOTIDE SEQUENCE [LARGE SCALE GENOMIC DNA]</scope>
</reference>
<dbReference type="Pfam" id="PF00535">
    <property type="entry name" value="Glycos_transf_2"/>
    <property type="match status" value="1"/>
</dbReference>
<evidence type="ECO:0000259" key="2">
    <source>
        <dbReference type="Pfam" id="PF00535"/>
    </source>
</evidence>
<dbReference type="PANTHER" id="PTHR43179">
    <property type="entry name" value="RHAMNOSYLTRANSFERASE WBBL"/>
    <property type="match status" value="1"/>
</dbReference>
<dbReference type="EMBL" id="MEUS01000013">
    <property type="protein sequence ID" value="OGC38836.1"/>
    <property type="molecule type" value="Genomic_DNA"/>
</dbReference>
<gene>
    <name evidence="3" type="ORF">A3K42_01185</name>
</gene>
<dbReference type="InterPro" id="IPR029044">
    <property type="entry name" value="Nucleotide-diphossugar_trans"/>
</dbReference>
<evidence type="ECO:0000313" key="4">
    <source>
        <dbReference type="Proteomes" id="UP000178270"/>
    </source>
</evidence>
<sequence length="303" mass="35116">MKKISFIIVNYKTPVLLERCVENLLNIWPNKEIIVVDNDSQDDSVSLVKKRFGRNKEITLIEEPNNGISAGYNKGLEKATGDYYCYLGTDAFPSREAVEKLISYMEADENKDIGIVTPMLVLSDGSMDWDAHRGFSTPWSSFTHFAGLNLLFPKSKIFNQYFQGYKDFTKPHEIDVCISHFMLMRKEVIEKIGKWDEKFWVYGEDLDICYRTKKAGFKIMYLPDIKVLHFKGATVGRKYSKEVEGAANISQSIKNRLTKGTVIAMELFYKKHLAKKYPFFINWLVFLGIFLMKFVRGFLVKKH</sequence>
<dbReference type="CDD" id="cd04186">
    <property type="entry name" value="GT_2_like_c"/>
    <property type="match status" value="1"/>
</dbReference>
<evidence type="ECO:0000256" key="1">
    <source>
        <dbReference type="SAM" id="Phobius"/>
    </source>
</evidence>
<evidence type="ECO:0000313" key="3">
    <source>
        <dbReference type="EMBL" id="OGC38836.1"/>
    </source>
</evidence>
<feature type="transmembrane region" description="Helical" evidence="1">
    <location>
        <begin position="279"/>
        <end position="299"/>
    </location>
</feature>
<dbReference type="SUPFAM" id="SSF53448">
    <property type="entry name" value="Nucleotide-diphospho-sugar transferases"/>
    <property type="match status" value="1"/>
</dbReference>
<proteinExistence type="predicted"/>
<keyword evidence="1" id="KW-0472">Membrane</keyword>
<dbReference type="Gene3D" id="3.90.550.10">
    <property type="entry name" value="Spore Coat Polysaccharide Biosynthesis Protein SpsA, Chain A"/>
    <property type="match status" value="1"/>
</dbReference>
<protein>
    <recommendedName>
        <fullName evidence="2">Glycosyltransferase 2-like domain-containing protein</fullName>
    </recommendedName>
</protein>
<organism evidence="3 4">
    <name type="scientific">candidate division WWE3 bacterium RBG_13_37_7</name>
    <dbReference type="NCBI Taxonomy" id="1802609"/>
    <lineage>
        <taxon>Bacteria</taxon>
        <taxon>Katanobacteria</taxon>
    </lineage>
</organism>